<evidence type="ECO:0000259" key="1">
    <source>
        <dbReference type="PROSITE" id="PS51186"/>
    </source>
</evidence>
<dbReference type="STRING" id="1388748.GCA_000463155_01715"/>
<accession>A0A2P8VP83</accession>
<dbReference type="Gene3D" id="3.40.630.30">
    <property type="match status" value="1"/>
</dbReference>
<sequence>MELDITDVISPDDRAALFLGLHSYNQQFIESDASGSLGVWLRNEAGGLDGGLMGTLKGNWLCIDFLWVTDARRRNGTGRALIAAAERQARRRGCEYALVDTFSFQARPFYEKNGYLLKMTLDNFPHAGQQRYYLTKTL</sequence>
<protein>
    <submittedName>
        <fullName evidence="2">N-acetyltransferase</fullName>
    </submittedName>
</protein>
<dbReference type="Pfam" id="PF00583">
    <property type="entry name" value="Acetyltransf_1"/>
    <property type="match status" value="1"/>
</dbReference>
<dbReference type="AlphaFoldDB" id="A0A2P8VP83"/>
<dbReference type="InterPro" id="IPR000182">
    <property type="entry name" value="GNAT_dom"/>
</dbReference>
<dbReference type="GO" id="GO:0016747">
    <property type="term" value="F:acyltransferase activity, transferring groups other than amino-acyl groups"/>
    <property type="evidence" value="ECO:0007669"/>
    <property type="project" value="InterPro"/>
</dbReference>
<dbReference type="Proteomes" id="UP000240212">
    <property type="component" value="Unassembled WGS sequence"/>
</dbReference>
<dbReference type="PROSITE" id="PS51186">
    <property type="entry name" value="GNAT"/>
    <property type="match status" value="1"/>
</dbReference>
<evidence type="ECO:0000313" key="3">
    <source>
        <dbReference type="Proteomes" id="UP000240212"/>
    </source>
</evidence>
<feature type="domain" description="N-acetyltransferase" evidence="1">
    <location>
        <begin position="1"/>
        <end position="138"/>
    </location>
</feature>
<dbReference type="EMBL" id="PYEP01000001">
    <property type="protein sequence ID" value="PSN09374.1"/>
    <property type="molecule type" value="Genomic_DNA"/>
</dbReference>
<keyword evidence="2" id="KW-0808">Transferase</keyword>
<proteinExistence type="predicted"/>
<reference evidence="2 3" key="1">
    <citation type="submission" date="2018-03" db="EMBL/GenBank/DDBJ databases">
        <title>Draft genome sequence of the first documented clinical Siccibacter turicensis isolate in Austria.</title>
        <authorList>
            <person name="Lepuschitz S."/>
            <person name="Pekard-Amenitsch S."/>
            <person name="Haunold R."/>
            <person name="Schill S."/>
            <person name="Mach R."/>
            <person name="Allerberger F."/>
            <person name="Ruppitsch W."/>
            <person name="Forsythe S.J."/>
        </authorList>
    </citation>
    <scope>NUCLEOTIDE SEQUENCE [LARGE SCALE GENOMIC DNA]</scope>
    <source>
        <strain evidence="2 3">6100069499-17</strain>
    </source>
</reference>
<dbReference type="RefSeq" id="WP_106875913.1">
    <property type="nucleotide sequence ID" value="NZ_JAXCWX010000002.1"/>
</dbReference>
<evidence type="ECO:0000313" key="2">
    <source>
        <dbReference type="EMBL" id="PSN09374.1"/>
    </source>
</evidence>
<name>A0A2P8VP83_9ENTR</name>
<dbReference type="SUPFAM" id="SSF55729">
    <property type="entry name" value="Acyl-CoA N-acyltransferases (Nat)"/>
    <property type="match status" value="1"/>
</dbReference>
<gene>
    <name evidence="2" type="ORF">C7G83_01050</name>
</gene>
<keyword evidence="3" id="KW-1185">Reference proteome</keyword>
<dbReference type="InterPro" id="IPR016181">
    <property type="entry name" value="Acyl_CoA_acyltransferase"/>
</dbReference>
<organism evidence="2 3">
    <name type="scientific">Siccibacter turicensis</name>
    <dbReference type="NCBI Taxonomy" id="357233"/>
    <lineage>
        <taxon>Bacteria</taxon>
        <taxon>Pseudomonadati</taxon>
        <taxon>Pseudomonadota</taxon>
        <taxon>Gammaproteobacteria</taxon>
        <taxon>Enterobacterales</taxon>
        <taxon>Enterobacteriaceae</taxon>
        <taxon>Siccibacter</taxon>
    </lineage>
</organism>
<comment type="caution">
    <text evidence="2">The sequence shown here is derived from an EMBL/GenBank/DDBJ whole genome shotgun (WGS) entry which is preliminary data.</text>
</comment>
<dbReference type="OrthoDB" id="9787920at2"/>